<dbReference type="PANTHER" id="PTHR10030">
    <property type="entry name" value="ALPHA-L-FUCOSIDASE"/>
    <property type="match status" value="1"/>
</dbReference>
<dbReference type="EMBL" id="CP030840">
    <property type="protein sequence ID" value="AXC09719.1"/>
    <property type="molecule type" value="Genomic_DNA"/>
</dbReference>
<accession>A0A2Z5FSD3</accession>
<dbReference type="InterPro" id="IPR000933">
    <property type="entry name" value="Glyco_hydro_29"/>
</dbReference>
<dbReference type="SMART" id="SM00812">
    <property type="entry name" value="Alpha_L_fucos"/>
    <property type="match status" value="1"/>
</dbReference>
<protein>
    <recommendedName>
        <fullName evidence="3">alpha-L-fucosidase</fullName>
        <ecNumber evidence="3">3.2.1.51</ecNumber>
    </recommendedName>
</protein>
<dbReference type="InterPro" id="IPR031919">
    <property type="entry name" value="Fucosidase_C"/>
</dbReference>
<dbReference type="InterPro" id="IPR016286">
    <property type="entry name" value="FUC_metazoa-typ"/>
</dbReference>
<dbReference type="InterPro" id="IPR017853">
    <property type="entry name" value="GH"/>
</dbReference>
<dbReference type="PANTHER" id="PTHR10030:SF37">
    <property type="entry name" value="ALPHA-L-FUCOSIDASE-RELATED"/>
    <property type="match status" value="1"/>
</dbReference>
<evidence type="ECO:0000313" key="9">
    <source>
        <dbReference type="EMBL" id="AXC09719.1"/>
    </source>
</evidence>
<comment type="function">
    <text evidence="1">Alpha-L-fucosidase is responsible for hydrolyzing the alpha-1,6-linked fucose joined to the reducing-end N-acetylglucosamine of the carbohydrate moieties of glycoproteins.</text>
</comment>
<evidence type="ECO:0000256" key="2">
    <source>
        <dbReference type="ARBA" id="ARBA00007951"/>
    </source>
</evidence>
<dbReference type="InterPro" id="IPR057739">
    <property type="entry name" value="Glyco_hydro_29_N"/>
</dbReference>
<evidence type="ECO:0000256" key="6">
    <source>
        <dbReference type="ARBA" id="ARBA00023295"/>
    </source>
</evidence>
<gene>
    <name evidence="9" type="ORF">ACPOL_0338</name>
</gene>
<organism evidence="9 10">
    <name type="scientific">Acidisarcina polymorpha</name>
    <dbReference type="NCBI Taxonomy" id="2211140"/>
    <lineage>
        <taxon>Bacteria</taxon>
        <taxon>Pseudomonadati</taxon>
        <taxon>Acidobacteriota</taxon>
        <taxon>Terriglobia</taxon>
        <taxon>Terriglobales</taxon>
        <taxon>Acidobacteriaceae</taxon>
        <taxon>Acidisarcina</taxon>
    </lineage>
</organism>
<dbReference type="Pfam" id="PF01120">
    <property type="entry name" value="Alpha_L_fucos"/>
    <property type="match status" value="1"/>
</dbReference>
<evidence type="ECO:0000256" key="4">
    <source>
        <dbReference type="ARBA" id="ARBA00022729"/>
    </source>
</evidence>
<evidence type="ECO:0000256" key="3">
    <source>
        <dbReference type="ARBA" id="ARBA00012662"/>
    </source>
</evidence>
<keyword evidence="6" id="KW-0326">Glycosidase</keyword>
<feature type="domain" description="Glycoside hydrolase family 29 N-terminal" evidence="7">
    <location>
        <begin position="61"/>
        <end position="421"/>
    </location>
</feature>
<keyword evidence="5" id="KW-0378">Hydrolase</keyword>
<evidence type="ECO:0000259" key="8">
    <source>
        <dbReference type="Pfam" id="PF16757"/>
    </source>
</evidence>
<dbReference type="Gene3D" id="3.20.20.80">
    <property type="entry name" value="Glycosidases"/>
    <property type="match status" value="1"/>
</dbReference>
<name>A0A2Z5FSD3_9BACT</name>
<evidence type="ECO:0000259" key="7">
    <source>
        <dbReference type="Pfam" id="PF01120"/>
    </source>
</evidence>
<evidence type="ECO:0000313" key="10">
    <source>
        <dbReference type="Proteomes" id="UP000253606"/>
    </source>
</evidence>
<dbReference type="InterPro" id="IPR013780">
    <property type="entry name" value="Glyco_hydro_b"/>
</dbReference>
<dbReference type="RefSeq" id="WP_114205497.1">
    <property type="nucleotide sequence ID" value="NZ_CP030840.1"/>
</dbReference>
<evidence type="ECO:0000256" key="5">
    <source>
        <dbReference type="ARBA" id="ARBA00022801"/>
    </source>
</evidence>
<comment type="similarity">
    <text evidence="2">Belongs to the glycosyl hydrolase 29 family.</text>
</comment>
<dbReference type="PIRSF" id="PIRSF001092">
    <property type="entry name" value="Alpha-L-fucosidase"/>
    <property type="match status" value="1"/>
</dbReference>
<dbReference type="GO" id="GO:0005764">
    <property type="term" value="C:lysosome"/>
    <property type="evidence" value="ECO:0007669"/>
    <property type="project" value="TreeGrafter"/>
</dbReference>
<dbReference type="EC" id="3.2.1.51" evidence="3"/>
<dbReference type="Gene3D" id="2.60.40.1180">
    <property type="entry name" value="Golgi alpha-mannosidase II"/>
    <property type="match status" value="1"/>
</dbReference>
<keyword evidence="10" id="KW-1185">Reference proteome</keyword>
<proteinExistence type="inferred from homology"/>
<keyword evidence="4" id="KW-0732">Signal</keyword>
<dbReference type="GO" id="GO:0016139">
    <property type="term" value="P:glycoside catabolic process"/>
    <property type="evidence" value="ECO:0007669"/>
    <property type="project" value="TreeGrafter"/>
</dbReference>
<dbReference type="AlphaFoldDB" id="A0A2Z5FSD3"/>
<feature type="domain" description="Alpha-L-fucosidase C-terminal" evidence="8">
    <location>
        <begin position="438"/>
        <end position="520"/>
    </location>
</feature>
<dbReference type="SUPFAM" id="SSF51445">
    <property type="entry name" value="(Trans)glycosidases"/>
    <property type="match status" value="1"/>
</dbReference>
<dbReference type="Pfam" id="PF16757">
    <property type="entry name" value="Fucosidase_C"/>
    <property type="match status" value="1"/>
</dbReference>
<dbReference type="KEGG" id="abas:ACPOL_0338"/>
<reference evidence="9 10" key="1">
    <citation type="journal article" date="2018" name="Front. Microbiol.">
        <title>Hydrolytic Capabilities as a Key to Environmental Success: Chitinolytic and Cellulolytic Acidobacteria From Acidic Sub-arctic Soils and Boreal Peatlands.</title>
        <authorList>
            <person name="Belova S.E."/>
            <person name="Ravin N.V."/>
            <person name="Pankratov T.A."/>
            <person name="Rakitin A.L."/>
            <person name="Ivanova A.A."/>
            <person name="Beletsky A.V."/>
            <person name="Mardanov A.V."/>
            <person name="Sinninghe Damste J.S."/>
            <person name="Dedysh S.N."/>
        </authorList>
    </citation>
    <scope>NUCLEOTIDE SEQUENCE [LARGE SCALE GENOMIC DNA]</scope>
    <source>
        <strain evidence="9 10">SBC82</strain>
    </source>
</reference>
<sequence length="525" mass="59827">MDRRVFLSAASAATLAAALPVKLFAQHAEPPIEHRLPPTDADFQRSSSYIEDVPLHEYHWASERAVEAFQDLKFGLRIHWGLYSIFGRRGESWPFLTLPFSERESYNHAYQTWNPDQFDADAWMSLCQQSGLKMFAFTSKHQEGFSMFDTKTRVRQRANWTAAGGPKIEDCDLSYSIMETPFRRDVVKELTDAAHKRGIKIDLYFSHSDWYDADFRPYGWHPLQVPSSPELTARESGDGTVQEFWDKLKKRFAGQLVIVPDPTPEEVKRMVQRHRAQLTELLTNYGNIDMMCLDIFWGPKVWPEMRETIVKMRQLQPDVMLRARGIGNYGDYYTPEGFVPSSKEATRMPWFVIYPLGSSFSYESDGSKYKGTGWIVNNLVDATAKGGNFMVGVGPSGQGSFHPTAVEQLHETGKWLKVNGEGIYATRPRPGTLWSEGDNLRFTRSKDNKTIYCFLLKWPGKILSIKSVEAAQATSVKMLGYPNDLVTRWDAQQGLVVTVPEQLQQESNRPCDFAWCLKLTGAHTA</sequence>
<evidence type="ECO:0000256" key="1">
    <source>
        <dbReference type="ARBA" id="ARBA00004071"/>
    </source>
</evidence>
<dbReference type="OrthoDB" id="107551at2"/>
<dbReference type="GO" id="GO:0006004">
    <property type="term" value="P:fucose metabolic process"/>
    <property type="evidence" value="ECO:0007669"/>
    <property type="project" value="InterPro"/>
</dbReference>
<dbReference type="Proteomes" id="UP000253606">
    <property type="component" value="Chromosome"/>
</dbReference>
<dbReference type="GO" id="GO:0004560">
    <property type="term" value="F:alpha-L-fucosidase activity"/>
    <property type="evidence" value="ECO:0007669"/>
    <property type="project" value="InterPro"/>
</dbReference>